<accession>A0A8X6RMY7</accession>
<gene>
    <name evidence="2" type="primary">AVEN_251569_1</name>
    <name evidence="2" type="ORF">TNCV_4294881</name>
</gene>
<dbReference type="EMBL" id="BMAU01021177">
    <property type="protein sequence ID" value="GFX94446.1"/>
    <property type="molecule type" value="Genomic_DNA"/>
</dbReference>
<comment type="caution">
    <text evidence="2">The sequence shown here is derived from an EMBL/GenBank/DDBJ whole genome shotgun (WGS) entry which is preliminary data.</text>
</comment>
<evidence type="ECO:0000313" key="2">
    <source>
        <dbReference type="EMBL" id="GFX94446.1"/>
    </source>
</evidence>
<sequence>MLFIWPQRKKSRQKRSGECAGQFTGPPRPIYRPGYAVSTALRTSALKCAGALSCWNHKRAFMLTGTLCSRTLHPYIQLAPYSIFYNQTGDYYYPNMVKNGSSVDDLEEVQVTNGPIGFGRAVDFTANSNETSKFCLKIHVVPKNKADESCWDNPQNCDKGMSVSIWLKVTFYRNDVEKRFVFSTGADGEGTPGVALYFKGIYLYAVVSTGDDMWTLTVPGPVKNNTWNELGIRWSRDTGLDIDSRGFEVGRWNQLPILRNARRTVHLEVFTVAL</sequence>
<dbReference type="SUPFAM" id="SSF49899">
    <property type="entry name" value="Concanavalin A-like lectins/glucanases"/>
    <property type="match status" value="1"/>
</dbReference>
<dbReference type="Proteomes" id="UP000887159">
    <property type="component" value="Unassembled WGS sequence"/>
</dbReference>
<feature type="region of interest" description="Disordered" evidence="1">
    <location>
        <begin position="1"/>
        <end position="25"/>
    </location>
</feature>
<protein>
    <submittedName>
        <fullName evidence="2">Uncharacterized protein</fullName>
    </submittedName>
</protein>
<proteinExistence type="predicted"/>
<dbReference type="AlphaFoldDB" id="A0A8X6RMY7"/>
<organism evidence="2 3">
    <name type="scientific">Trichonephila clavipes</name>
    <name type="common">Golden silk orbweaver</name>
    <name type="synonym">Nephila clavipes</name>
    <dbReference type="NCBI Taxonomy" id="2585209"/>
    <lineage>
        <taxon>Eukaryota</taxon>
        <taxon>Metazoa</taxon>
        <taxon>Ecdysozoa</taxon>
        <taxon>Arthropoda</taxon>
        <taxon>Chelicerata</taxon>
        <taxon>Arachnida</taxon>
        <taxon>Araneae</taxon>
        <taxon>Araneomorphae</taxon>
        <taxon>Entelegynae</taxon>
        <taxon>Araneoidea</taxon>
        <taxon>Nephilidae</taxon>
        <taxon>Trichonephila</taxon>
    </lineage>
</organism>
<keyword evidence="3" id="KW-1185">Reference proteome</keyword>
<evidence type="ECO:0000313" key="3">
    <source>
        <dbReference type="Proteomes" id="UP000887159"/>
    </source>
</evidence>
<dbReference type="InterPro" id="IPR013320">
    <property type="entry name" value="ConA-like_dom_sf"/>
</dbReference>
<reference evidence="2" key="1">
    <citation type="submission" date="2020-08" db="EMBL/GenBank/DDBJ databases">
        <title>Multicomponent nature underlies the extraordinary mechanical properties of spider dragline silk.</title>
        <authorList>
            <person name="Kono N."/>
            <person name="Nakamura H."/>
            <person name="Mori M."/>
            <person name="Yoshida Y."/>
            <person name="Ohtoshi R."/>
            <person name="Malay A.D."/>
            <person name="Moran D.A.P."/>
            <person name="Tomita M."/>
            <person name="Numata K."/>
            <person name="Arakawa K."/>
        </authorList>
    </citation>
    <scope>NUCLEOTIDE SEQUENCE</scope>
</reference>
<evidence type="ECO:0000256" key="1">
    <source>
        <dbReference type="SAM" id="MobiDB-lite"/>
    </source>
</evidence>
<name>A0A8X6RMY7_TRICX</name>